<feature type="non-terminal residue" evidence="1">
    <location>
        <position position="123"/>
    </location>
</feature>
<dbReference type="EMBL" id="BKCJ010009446">
    <property type="protein sequence ID" value="GEU87003.1"/>
    <property type="molecule type" value="Genomic_DNA"/>
</dbReference>
<protein>
    <submittedName>
        <fullName evidence="1">Uncharacterized protein</fullName>
    </submittedName>
</protein>
<name>A0A6L2NLA7_TANCI</name>
<proteinExistence type="predicted"/>
<comment type="caution">
    <text evidence="1">The sequence shown here is derived from an EMBL/GenBank/DDBJ whole genome shotgun (WGS) entry which is preliminary data.</text>
</comment>
<gene>
    <name evidence="1" type="ORF">Tci_058981</name>
</gene>
<accession>A0A6L2NLA7</accession>
<reference evidence="1" key="1">
    <citation type="journal article" date="2019" name="Sci. Rep.">
        <title>Draft genome of Tanacetum cinerariifolium, the natural source of mosquito coil.</title>
        <authorList>
            <person name="Yamashiro T."/>
            <person name="Shiraishi A."/>
            <person name="Satake H."/>
            <person name="Nakayama K."/>
        </authorList>
    </citation>
    <scope>NUCLEOTIDE SEQUENCE</scope>
</reference>
<evidence type="ECO:0000313" key="1">
    <source>
        <dbReference type="EMBL" id="GEU87003.1"/>
    </source>
</evidence>
<organism evidence="1">
    <name type="scientific">Tanacetum cinerariifolium</name>
    <name type="common">Dalmatian daisy</name>
    <name type="synonym">Chrysanthemum cinerariifolium</name>
    <dbReference type="NCBI Taxonomy" id="118510"/>
    <lineage>
        <taxon>Eukaryota</taxon>
        <taxon>Viridiplantae</taxon>
        <taxon>Streptophyta</taxon>
        <taxon>Embryophyta</taxon>
        <taxon>Tracheophyta</taxon>
        <taxon>Spermatophyta</taxon>
        <taxon>Magnoliopsida</taxon>
        <taxon>eudicotyledons</taxon>
        <taxon>Gunneridae</taxon>
        <taxon>Pentapetalae</taxon>
        <taxon>asterids</taxon>
        <taxon>campanulids</taxon>
        <taxon>Asterales</taxon>
        <taxon>Asteraceae</taxon>
        <taxon>Asteroideae</taxon>
        <taxon>Anthemideae</taxon>
        <taxon>Anthemidinae</taxon>
        <taxon>Tanacetum</taxon>
    </lineage>
</organism>
<sequence length="123" mass="13629">MQHIFGNQPNDNACIKENLDTGKVGKETVSAQQYVMLPLWSTDLQDPQNTDDVVADVAFDVKENKNDVHVSANRSNNPNFVIIGKSSIVDPSKYLDDLDMPELEDIVYSDDEEDVGAEADLSN</sequence>
<dbReference type="AlphaFoldDB" id="A0A6L2NLA7"/>